<feature type="signal peptide" evidence="2">
    <location>
        <begin position="1"/>
        <end position="21"/>
    </location>
</feature>
<dbReference type="EMBL" id="QCYY01000684">
    <property type="protein sequence ID" value="ROT83453.1"/>
    <property type="molecule type" value="Genomic_DNA"/>
</dbReference>
<gene>
    <name evidence="3" type="ORF">C7M84_023366</name>
</gene>
<proteinExistence type="predicted"/>
<feature type="region of interest" description="Disordered" evidence="1">
    <location>
        <begin position="73"/>
        <end position="154"/>
    </location>
</feature>
<reference evidence="3 4" key="2">
    <citation type="submission" date="2019-01" db="EMBL/GenBank/DDBJ databases">
        <title>The decoding of complex shrimp genome reveals the adaptation for benthos swimmer, frequently molting mechanism and breeding impact on genome.</title>
        <authorList>
            <person name="Sun Y."/>
            <person name="Gao Y."/>
            <person name="Yu Y."/>
        </authorList>
    </citation>
    <scope>NUCLEOTIDE SEQUENCE [LARGE SCALE GENOMIC DNA]</scope>
    <source>
        <tissue evidence="3">Muscle</tissue>
    </source>
</reference>
<feature type="chain" id="PRO_5018575905" evidence="2">
    <location>
        <begin position="22"/>
        <end position="154"/>
    </location>
</feature>
<reference evidence="3 4" key="1">
    <citation type="submission" date="2018-04" db="EMBL/GenBank/DDBJ databases">
        <authorList>
            <person name="Zhang X."/>
            <person name="Yuan J."/>
            <person name="Li F."/>
            <person name="Xiang J."/>
        </authorList>
    </citation>
    <scope>NUCLEOTIDE SEQUENCE [LARGE SCALE GENOMIC DNA]</scope>
    <source>
        <tissue evidence="3">Muscle</tissue>
    </source>
</reference>
<evidence type="ECO:0000256" key="1">
    <source>
        <dbReference type="SAM" id="MobiDB-lite"/>
    </source>
</evidence>
<dbReference type="AlphaFoldDB" id="A0A3R7MQS4"/>
<keyword evidence="2" id="KW-0732">Signal</keyword>
<organism evidence="3 4">
    <name type="scientific">Penaeus vannamei</name>
    <name type="common">Whiteleg shrimp</name>
    <name type="synonym">Litopenaeus vannamei</name>
    <dbReference type="NCBI Taxonomy" id="6689"/>
    <lineage>
        <taxon>Eukaryota</taxon>
        <taxon>Metazoa</taxon>
        <taxon>Ecdysozoa</taxon>
        <taxon>Arthropoda</taxon>
        <taxon>Crustacea</taxon>
        <taxon>Multicrustacea</taxon>
        <taxon>Malacostraca</taxon>
        <taxon>Eumalacostraca</taxon>
        <taxon>Eucarida</taxon>
        <taxon>Decapoda</taxon>
        <taxon>Dendrobranchiata</taxon>
        <taxon>Penaeoidea</taxon>
        <taxon>Penaeidae</taxon>
        <taxon>Penaeus</taxon>
    </lineage>
</organism>
<comment type="caution">
    <text evidence="3">The sequence shown here is derived from an EMBL/GenBank/DDBJ whole genome shotgun (WGS) entry which is preliminary data.</text>
</comment>
<evidence type="ECO:0000313" key="4">
    <source>
        <dbReference type="Proteomes" id="UP000283509"/>
    </source>
</evidence>
<feature type="compositionally biased region" description="Basic and acidic residues" evidence="1">
    <location>
        <begin position="83"/>
        <end position="106"/>
    </location>
</feature>
<accession>A0A3R7MQS4</accession>
<evidence type="ECO:0000256" key="2">
    <source>
        <dbReference type="SAM" id="SignalP"/>
    </source>
</evidence>
<evidence type="ECO:0000313" key="3">
    <source>
        <dbReference type="EMBL" id="ROT83453.1"/>
    </source>
</evidence>
<sequence length="154" mass="16272">MFPYPLALVMSCSLVISSSLAMPWRGQGGNPASGDSRSVVLVASGRVGSSCFQDEVVRGGGRRTAGLEVILEEPEEDYCSSHGSEDDLQRDVDITHELKGERRSLDGSEGIGSAEGDSHSSGGSEHYGEEDCASSGIHSEGTFVHPVREGRGWS</sequence>
<feature type="compositionally biased region" description="Low complexity" evidence="1">
    <location>
        <begin position="112"/>
        <end position="124"/>
    </location>
</feature>
<protein>
    <submittedName>
        <fullName evidence="3">Uncharacterized protein</fullName>
    </submittedName>
</protein>
<dbReference type="Proteomes" id="UP000283509">
    <property type="component" value="Unassembled WGS sequence"/>
</dbReference>
<name>A0A3R7MQS4_PENVA</name>
<keyword evidence="4" id="KW-1185">Reference proteome</keyword>